<protein>
    <recommendedName>
        <fullName evidence="3">Chitin-binding type-2 domain-containing protein</fullName>
    </recommendedName>
</protein>
<feature type="region of interest" description="Disordered" evidence="1">
    <location>
        <begin position="72"/>
        <end position="92"/>
    </location>
</feature>
<keyword evidence="2" id="KW-1133">Transmembrane helix</keyword>
<feature type="compositionally biased region" description="Polar residues" evidence="1">
    <location>
        <begin position="454"/>
        <end position="469"/>
    </location>
</feature>
<feature type="compositionally biased region" description="Basic residues" evidence="1">
    <location>
        <begin position="741"/>
        <end position="757"/>
    </location>
</feature>
<feature type="region of interest" description="Disordered" evidence="1">
    <location>
        <begin position="734"/>
        <end position="777"/>
    </location>
</feature>
<feature type="compositionally biased region" description="Low complexity" evidence="1">
    <location>
        <begin position="792"/>
        <end position="809"/>
    </location>
</feature>
<feature type="compositionally biased region" description="Low complexity" evidence="1">
    <location>
        <begin position="940"/>
        <end position="959"/>
    </location>
</feature>
<feature type="domain" description="Chitin-binding type-2" evidence="3">
    <location>
        <begin position="499"/>
        <end position="556"/>
    </location>
</feature>
<evidence type="ECO:0000313" key="5">
    <source>
        <dbReference type="Proteomes" id="UP000825002"/>
    </source>
</evidence>
<dbReference type="SUPFAM" id="SSF57625">
    <property type="entry name" value="Invertebrate chitin-binding proteins"/>
    <property type="match status" value="1"/>
</dbReference>
<feature type="compositionally biased region" description="Basic and acidic residues" evidence="1">
    <location>
        <begin position="141"/>
        <end position="151"/>
    </location>
</feature>
<sequence>MTHDMAHHRAHRCQRQASSGLLLAVCNLYLICCGVVNVASAANNSVEQSGHKLVKRFAIASVLNPNAVVRPSGVSLFPGPRRSPPVSTSFSLSNSNGQYSASDFGNNNNVDYTPQASAIYYTDRVTSTSATASTDNDADDNDKQHLSRRQDDDDTDTDSYSPSLHSQPAAAPIGGSISAGTPYYRSVSSLGSSASGNSRRYAAQPVTAIGASSRALASQRQANIQPAYQGESIVAPSAAPVRSVAGDSSTASRDDVIMEQLRHLHPQSPERPSSRHYTHNINSNNNNHLRSNGNANSNDQPKQYERRLGYQAPPPITTSSRSTSYGDSDTSGVPSAGLSSYSSSSGSLSNDYSSSDNGGASNNADSLDSNDNDNGPNGSAVDSPGASSDGLSVDSSGDHRSAAPRSRYALDNTDHSYGAARANHKPQQQQSQAYQRQQPYQAGAAGVAQYGTGPTQVASQNLAPNNGDSASAPEDAAEQNEAASNNKPDKLALILENSKFDCAGKKDGYYADKSVQCQAFHYCVSGAKHSWMCPEGTVFHQVHLNCVPASQDICDQSERYHMVNDYLYKPMDSNGPNKTVRYHQRYYPDEFTYGLPVVASADGSDDSVAPASALQAPYPDQAYGPSGNQAPSGYTRSHSSSSSSSIDDDIANSDTNSGSPDNGSADDSSSANDADLPTAPRAYQHQQSSRPIASNGAYKPSSYSPPQSQQQHAQTQRAPPGVLHAHSRYNAAYGSSAPQSHAHHGHNHNHVSHHSHSHNPGDSEAAAQTYSDSTTYAARHTKPPALLISRPISQSPTNTINNNNQQVQPKAQRTATDSYAINPYAAALLTVSRPQQSTANNHNSLTQQPYRAGAAGRHSAYERLRLGGVPTLRDAYGSASESSINSNVQNYYQNAMNQHNSQSLRRALDPEKLGALAALASRIMPQIVRAQQAAAASTASTAATSATPSSASLTPAESSMEASIVAPTTAISPLQSTSSLTNNQSSSTSPTTVASLSSSSSS</sequence>
<feature type="compositionally biased region" description="Low complexity" evidence="1">
    <location>
        <begin position="426"/>
        <end position="453"/>
    </location>
</feature>
<evidence type="ECO:0000259" key="3">
    <source>
        <dbReference type="PROSITE" id="PS50940"/>
    </source>
</evidence>
<dbReference type="InterPro" id="IPR036508">
    <property type="entry name" value="Chitin-bd_dom_sf"/>
</dbReference>
<dbReference type="PROSITE" id="PS50940">
    <property type="entry name" value="CHIT_BIND_II"/>
    <property type="match status" value="1"/>
</dbReference>
<feature type="non-terminal residue" evidence="4">
    <location>
        <position position="1002"/>
    </location>
</feature>
<feature type="compositionally biased region" description="Low complexity" evidence="1">
    <location>
        <begin position="974"/>
        <end position="1002"/>
    </location>
</feature>
<dbReference type="InterPro" id="IPR002557">
    <property type="entry name" value="Chitin-bd_dom"/>
</dbReference>
<feature type="region of interest" description="Disordered" evidence="1">
    <location>
        <begin position="616"/>
        <end position="721"/>
    </location>
</feature>
<feature type="compositionally biased region" description="Polar residues" evidence="1">
    <location>
        <begin position="766"/>
        <end position="776"/>
    </location>
</feature>
<feature type="compositionally biased region" description="Low complexity" evidence="1">
    <location>
        <begin position="700"/>
        <end position="720"/>
    </location>
</feature>
<feature type="region of interest" description="Disordered" evidence="1">
    <location>
        <begin position="265"/>
        <end position="488"/>
    </location>
</feature>
<keyword evidence="5" id="KW-1185">Reference proteome</keyword>
<feature type="compositionally biased region" description="Low complexity" evidence="1">
    <location>
        <begin position="335"/>
        <end position="395"/>
    </location>
</feature>
<accession>A0ABQ7S864</accession>
<organism evidence="4 5">
    <name type="scientific">Fragariocoptes setiger</name>
    <dbReference type="NCBI Taxonomy" id="1670756"/>
    <lineage>
        <taxon>Eukaryota</taxon>
        <taxon>Metazoa</taxon>
        <taxon>Ecdysozoa</taxon>
        <taxon>Arthropoda</taxon>
        <taxon>Chelicerata</taxon>
        <taxon>Arachnida</taxon>
        <taxon>Acari</taxon>
        <taxon>Acariformes</taxon>
        <taxon>Trombidiformes</taxon>
        <taxon>Prostigmata</taxon>
        <taxon>Eupodina</taxon>
        <taxon>Eriophyoidea</taxon>
        <taxon>Phytoptidae</taxon>
        <taxon>Fragariocoptes</taxon>
    </lineage>
</organism>
<dbReference type="Pfam" id="PF01607">
    <property type="entry name" value="CBM_14"/>
    <property type="match status" value="1"/>
</dbReference>
<feature type="region of interest" description="Disordered" evidence="1">
    <location>
        <begin position="789"/>
        <end position="815"/>
    </location>
</feature>
<dbReference type="Gene3D" id="2.170.140.10">
    <property type="entry name" value="Chitin binding domain"/>
    <property type="match status" value="1"/>
</dbReference>
<proteinExistence type="predicted"/>
<reference evidence="4 5" key="1">
    <citation type="submission" date="2020-10" db="EMBL/GenBank/DDBJ databases">
        <authorList>
            <person name="Klimov P.B."/>
            <person name="Dyachkov S.M."/>
            <person name="Chetverikov P.E."/>
        </authorList>
    </citation>
    <scope>NUCLEOTIDE SEQUENCE [LARGE SCALE GENOMIC DNA]</scope>
    <source>
        <strain evidence="4">BMOC 18-1129-001#AD2665</strain>
        <tissue evidence="4">Entire mites</tissue>
    </source>
</reference>
<feature type="compositionally biased region" description="Polar residues" evidence="1">
    <location>
        <begin position="626"/>
        <end position="636"/>
    </location>
</feature>
<feature type="region of interest" description="Disordered" evidence="1">
    <location>
        <begin position="940"/>
        <end position="1002"/>
    </location>
</feature>
<dbReference type="EMBL" id="JAIFTH010000409">
    <property type="protein sequence ID" value="KAG9509588.1"/>
    <property type="molecule type" value="Genomic_DNA"/>
</dbReference>
<dbReference type="Proteomes" id="UP000825002">
    <property type="component" value="Unassembled WGS sequence"/>
</dbReference>
<feature type="compositionally biased region" description="Low complexity" evidence="1">
    <location>
        <begin position="280"/>
        <end position="298"/>
    </location>
</feature>
<keyword evidence="2" id="KW-0472">Membrane</keyword>
<feature type="region of interest" description="Disordered" evidence="1">
    <location>
        <begin position="128"/>
        <end position="174"/>
    </location>
</feature>
<evidence type="ECO:0000256" key="2">
    <source>
        <dbReference type="SAM" id="Phobius"/>
    </source>
</evidence>
<gene>
    <name evidence="4" type="ORF">GZH46_01891</name>
</gene>
<comment type="caution">
    <text evidence="4">The sequence shown here is derived from an EMBL/GenBank/DDBJ whole genome shotgun (WGS) entry which is preliminary data.</text>
</comment>
<evidence type="ECO:0000256" key="1">
    <source>
        <dbReference type="SAM" id="MobiDB-lite"/>
    </source>
</evidence>
<evidence type="ECO:0000313" key="4">
    <source>
        <dbReference type="EMBL" id="KAG9509588.1"/>
    </source>
</evidence>
<feature type="compositionally biased region" description="Low complexity" evidence="1">
    <location>
        <begin position="652"/>
        <end position="675"/>
    </location>
</feature>
<dbReference type="SMART" id="SM00494">
    <property type="entry name" value="ChtBD2"/>
    <property type="match status" value="1"/>
</dbReference>
<keyword evidence="2" id="KW-0812">Transmembrane</keyword>
<name>A0ABQ7S864_9ACAR</name>
<feature type="transmembrane region" description="Helical" evidence="2">
    <location>
        <begin position="21"/>
        <end position="42"/>
    </location>
</feature>